<reference evidence="6 7" key="1">
    <citation type="submission" date="2019-09" db="EMBL/GenBank/DDBJ databases">
        <title>Draft genome sequences of 48 bacterial type strains from the CCUG.</title>
        <authorList>
            <person name="Tunovic T."/>
            <person name="Pineiro-Iglesias B."/>
            <person name="Unosson C."/>
            <person name="Inganas E."/>
            <person name="Ohlen M."/>
            <person name="Cardew S."/>
            <person name="Jensie-Markopoulos S."/>
            <person name="Salva-Serra F."/>
            <person name="Jaen-Luchoro D."/>
            <person name="Karlsson R."/>
            <person name="Svensson-Stadler L."/>
            <person name="Chun J."/>
            <person name="Moore E."/>
        </authorList>
    </citation>
    <scope>NUCLEOTIDE SEQUENCE [LARGE SCALE GENOMIC DNA]</scope>
    <source>
        <strain evidence="6 7">CCUG 48643</strain>
    </source>
</reference>
<evidence type="ECO:0000256" key="4">
    <source>
        <dbReference type="ARBA" id="ARBA00023163"/>
    </source>
</evidence>
<dbReference type="EMBL" id="VZPX01000069">
    <property type="protein sequence ID" value="KAB0470289.1"/>
    <property type="molecule type" value="Genomic_DNA"/>
</dbReference>
<organism evidence="6 7">
    <name type="scientific">Vibrio chagasii</name>
    <dbReference type="NCBI Taxonomy" id="170679"/>
    <lineage>
        <taxon>Bacteria</taxon>
        <taxon>Pseudomonadati</taxon>
        <taxon>Pseudomonadota</taxon>
        <taxon>Gammaproteobacteria</taxon>
        <taxon>Vibrionales</taxon>
        <taxon>Vibrionaceae</taxon>
        <taxon>Vibrio</taxon>
    </lineage>
</organism>
<keyword evidence="1" id="KW-0805">Transcription regulation</keyword>
<dbReference type="GO" id="GO:0003677">
    <property type="term" value="F:DNA binding"/>
    <property type="evidence" value="ECO:0007669"/>
    <property type="project" value="UniProtKB-KW"/>
</dbReference>
<protein>
    <submittedName>
        <fullName evidence="6">Sigma-70 family RNA polymerase sigma factor</fullName>
    </submittedName>
</protein>
<dbReference type="GO" id="GO:0016987">
    <property type="term" value="F:sigma factor activity"/>
    <property type="evidence" value="ECO:0007669"/>
    <property type="project" value="UniProtKB-KW"/>
</dbReference>
<accession>A0A7V7NQ07</accession>
<dbReference type="GO" id="GO:0006352">
    <property type="term" value="P:DNA-templated transcription initiation"/>
    <property type="evidence" value="ECO:0007669"/>
    <property type="project" value="InterPro"/>
</dbReference>
<keyword evidence="4" id="KW-0804">Transcription</keyword>
<dbReference type="InterPro" id="IPR007630">
    <property type="entry name" value="RNA_pol_sigma70_r4"/>
</dbReference>
<dbReference type="NCBIfam" id="TIGR02937">
    <property type="entry name" value="sigma70-ECF"/>
    <property type="match status" value="1"/>
</dbReference>
<dbReference type="PROSITE" id="PS00716">
    <property type="entry name" value="SIGMA70_2"/>
    <property type="match status" value="1"/>
</dbReference>
<dbReference type="SUPFAM" id="SSF88946">
    <property type="entry name" value="Sigma2 domain of RNA polymerase sigma factors"/>
    <property type="match status" value="1"/>
</dbReference>
<name>A0A7V7NQ07_9VIBR</name>
<sequence>MDTLKKETFLESVYGWCYMMAGKFFRRYGPVSGIEFDEFFNIAYIAAFHAYKKFQPRKGELKNYILKCMKFELSKAISDNYRYHSQTDSIEELRINGIELTDFSTIDYDLYCMEVFECDVNTQELERLFDDRKLTIINDHYFNGKSLRDISVALDLSPSRVSQLHTEILLFLRKKMDM</sequence>
<dbReference type="AlphaFoldDB" id="A0A7V7NQ07"/>
<proteinExistence type="predicted"/>
<keyword evidence="2" id="KW-0731">Sigma factor</keyword>
<evidence type="ECO:0000313" key="6">
    <source>
        <dbReference type="EMBL" id="KAB0470289.1"/>
    </source>
</evidence>
<dbReference type="Pfam" id="PF04545">
    <property type="entry name" value="Sigma70_r4"/>
    <property type="match status" value="1"/>
</dbReference>
<evidence type="ECO:0000256" key="3">
    <source>
        <dbReference type="ARBA" id="ARBA00023125"/>
    </source>
</evidence>
<keyword evidence="3" id="KW-0238">DNA-binding</keyword>
<evidence type="ECO:0000259" key="5">
    <source>
        <dbReference type="PROSITE" id="PS00716"/>
    </source>
</evidence>
<feature type="domain" description="RNA polymerase sigma-70" evidence="5">
    <location>
        <begin position="146"/>
        <end position="172"/>
    </location>
</feature>
<dbReference type="Proteomes" id="UP000423756">
    <property type="component" value="Unassembled WGS sequence"/>
</dbReference>
<dbReference type="Gene3D" id="1.20.140.160">
    <property type="match status" value="1"/>
</dbReference>
<dbReference type="InterPro" id="IPR013325">
    <property type="entry name" value="RNA_pol_sigma_r2"/>
</dbReference>
<gene>
    <name evidence="6" type="ORF">F7Q91_22620</name>
</gene>
<dbReference type="RefSeq" id="WP_137407178.1">
    <property type="nucleotide sequence ID" value="NZ_AP025466.1"/>
</dbReference>
<dbReference type="InterPro" id="IPR000943">
    <property type="entry name" value="RNA_pol_sigma70"/>
</dbReference>
<dbReference type="InterPro" id="IPR013324">
    <property type="entry name" value="RNA_pol_sigma_r3/r4-like"/>
</dbReference>
<evidence type="ECO:0000256" key="1">
    <source>
        <dbReference type="ARBA" id="ARBA00023015"/>
    </source>
</evidence>
<evidence type="ECO:0000256" key="2">
    <source>
        <dbReference type="ARBA" id="ARBA00023082"/>
    </source>
</evidence>
<dbReference type="SUPFAM" id="SSF88659">
    <property type="entry name" value="Sigma3 and sigma4 domains of RNA polymerase sigma factors"/>
    <property type="match status" value="1"/>
</dbReference>
<dbReference type="GeneID" id="77343901"/>
<dbReference type="InterPro" id="IPR014284">
    <property type="entry name" value="RNA_pol_sigma-70_dom"/>
</dbReference>
<comment type="caution">
    <text evidence="6">The sequence shown here is derived from an EMBL/GenBank/DDBJ whole genome shotgun (WGS) entry which is preliminary data.</text>
</comment>
<evidence type="ECO:0000313" key="7">
    <source>
        <dbReference type="Proteomes" id="UP000423756"/>
    </source>
</evidence>